<evidence type="ECO:0000313" key="5">
    <source>
        <dbReference type="EMBL" id="KKI99008.1"/>
    </source>
</evidence>
<protein>
    <submittedName>
        <fullName evidence="5">SAM-dependent methlyltransferase</fullName>
    </submittedName>
</protein>
<evidence type="ECO:0000259" key="4">
    <source>
        <dbReference type="SMART" id="SM00828"/>
    </source>
</evidence>
<dbReference type="SMART" id="SM00828">
    <property type="entry name" value="PKS_MT"/>
    <property type="match status" value="1"/>
</dbReference>
<dbReference type="InterPro" id="IPR050447">
    <property type="entry name" value="Erg6_SMT_methyltransf"/>
</dbReference>
<dbReference type="RefSeq" id="WP_017712461.1">
    <property type="nucleotide sequence ID" value="NZ_KB235937.1"/>
</dbReference>
<dbReference type="InterPro" id="IPR013216">
    <property type="entry name" value="Methyltransf_11"/>
</dbReference>
<evidence type="ECO:0000256" key="2">
    <source>
        <dbReference type="ARBA" id="ARBA00022679"/>
    </source>
</evidence>
<evidence type="ECO:0000256" key="3">
    <source>
        <dbReference type="ARBA" id="ARBA00022691"/>
    </source>
</evidence>
<dbReference type="PANTHER" id="PTHR44068:SF11">
    <property type="entry name" value="GERANYL DIPHOSPHATE 2-C-METHYLTRANSFERASE"/>
    <property type="match status" value="1"/>
</dbReference>
<proteinExistence type="predicted"/>
<feature type="domain" description="Polyketide synthase-like methyltransferase" evidence="4">
    <location>
        <begin position="18"/>
        <end position="252"/>
    </location>
</feature>
<dbReference type="eggNOG" id="COG2226">
    <property type="taxonomic scope" value="Bacteria"/>
</dbReference>
<reference evidence="5" key="1">
    <citation type="submission" date="2012-04" db="EMBL/GenBank/DDBJ databases">
        <authorList>
            <person name="Borisov I.G."/>
            <person name="Ivanikova N.V."/>
            <person name="Pinevich A.V."/>
        </authorList>
    </citation>
    <scope>NUCLEOTIDE SEQUENCE</scope>
    <source>
        <strain evidence="5">CALU 1027</strain>
    </source>
</reference>
<dbReference type="CDD" id="cd02440">
    <property type="entry name" value="AdoMet_MTases"/>
    <property type="match status" value="1"/>
</dbReference>
<dbReference type="GO" id="GO:0008757">
    <property type="term" value="F:S-adenosylmethionine-dependent methyltransferase activity"/>
    <property type="evidence" value="ECO:0007669"/>
    <property type="project" value="InterPro"/>
</dbReference>
<dbReference type="Pfam" id="PF08241">
    <property type="entry name" value="Methyltransf_11"/>
    <property type="match status" value="1"/>
</dbReference>
<dbReference type="PANTHER" id="PTHR44068">
    <property type="entry name" value="ZGC:194242"/>
    <property type="match status" value="1"/>
</dbReference>
<dbReference type="InterPro" id="IPR029063">
    <property type="entry name" value="SAM-dependent_MTases_sf"/>
</dbReference>
<keyword evidence="6" id="KW-1185">Reference proteome</keyword>
<dbReference type="OrthoDB" id="529208at2"/>
<evidence type="ECO:0000313" key="6">
    <source>
        <dbReference type="Proteomes" id="UP000034681"/>
    </source>
</evidence>
<keyword evidence="3" id="KW-0949">S-adenosyl-L-methionine</keyword>
<keyword evidence="2" id="KW-0808">Transferase</keyword>
<organism evidence="5 6">
    <name type="scientific">Prochlorothrix hollandica PCC 9006 = CALU 1027</name>
    <dbReference type="NCBI Taxonomy" id="317619"/>
    <lineage>
        <taxon>Bacteria</taxon>
        <taxon>Bacillati</taxon>
        <taxon>Cyanobacteriota</taxon>
        <taxon>Cyanophyceae</taxon>
        <taxon>Prochlorotrichales</taxon>
        <taxon>Prochlorotrichaceae</taxon>
        <taxon>Prochlorothrix</taxon>
    </lineage>
</organism>
<dbReference type="InterPro" id="IPR020803">
    <property type="entry name" value="MeTfrase_dom"/>
</dbReference>
<dbReference type="STRING" id="317619.GCA_000332315_02019"/>
<sequence>MDPSPIALPYFDALLASLEAGDPDLELAFGRHVHWGYWENPRTATQTAADFGAAAEHLTQAVYRAAQVTEGDRVLDVGCGFGGTIASLNENFQQLELTGLNIDPRQLERARQQVRPQHQNSITFVEGNACALPFADHSFDRVLAVECIFHFPDRRQFFQEALRVLKPGGRLALSDFVPTPLLLPLIQLNRAIVKDPGFYGQVQSACTLADYRALAQSVGLTVAVEQDITRNTLPTYDYLWQLGTAMKPVDWSAWSQTATIALVSRLALLQYLILGFAKPC</sequence>
<comment type="caution">
    <text evidence="5">The sequence shown here is derived from an EMBL/GenBank/DDBJ whole genome shotgun (WGS) entry which is preliminary data.</text>
</comment>
<dbReference type="GO" id="GO:0032259">
    <property type="term" value="P:methylation"/>
    <property type="evidence" value="ECO:0007669"/>
    <property type="project" value="UniProtKB-KW"/>
</dbReference>
<dbReference type="Gene3D" id="3.40.50.150">
    <property type="entry name" value="Vaccinia Virus protein VP39"/>
    <property type="match status" value="1"/>
</dbReference>
<name>A0A0M2PWG8_PROHO</name>
<dbReference type="Proteomes" id="UP000034681">
    <property type="component" value="Unassembled WGS sequence"/>
</dbReference>
<accession>A0A0M2PWG8</accession>
<evidence type="ECO:0000256" key="1">
    <source>
        <dbReference type="ARBA" id="ARBA00022603"/>
    </source>
</evidence>
<dbReference type="AlphaFoldDB" id="A0A0M2PWG8"/>
<dbReference type="EMBL" id="AJTX02000006">
    <property type="protein sequence ID" value="KKI99008.1"/>
    <property type="molecule type" value="Genomic_DNA"/>
</dbReference>
<dbReference type="SUPFAM" id="SSF53335">
    <property type="entry name" value="S-adenosyl-L-methionine-dependent methyltransferases"/>
    <property type="match status" value="1"/>
</dbReference>
<keyword evidence="1" id="KW-0489">Methyltransferase</keyword>
<gene>
    <name evidence="5" type="ORF">PROH_14440</name>
</gene>